<reference evidence="2 3" key="1">
    <citation type="submission" date="2019-02" db="EMBL/GenBank/DDBJ databases">
        <title>Genome sequencing of the rare red list fungi Phlebia centrifuga.</title>
        <authorList>
            <person name="Buettner E."/>
            <person name="Kellner H."/>
        </authorList>
    </citation>
    <scope>NUCLEOTIDE SEQUENCE [LARGE SCALE GENOMIC DNA]</scope>
    <source>
        <strain evidence="2 3">DSM 108282</strain>
    </source>
</reference>
<gene>
    <name evidence="2" type="ORF">EW026_g8079</name>
</gene>
<organism evidence="2 3">
    <name type="scientific">Hermanssonia centrifuga</name>
    <dbReference type="NCBI Taxonomy" id="98765"/>
    <lineage>
        <taxon>Eukaryota</taxon>
        <taxon>Fungi</taxon>
        <taxon>Dikarya</taxon>
        <taxon>Basidiomycota</taxon>
        <taxon>Agaricomycotina</taxon>
        <taxon>Agaricomycetes</taxon>
        <taxon>Polyporales</taxon>
        <taxon>Meruliaceae</taxon>
        <taxon>Hermanssonia</taxon>
    </lineage>
</organism>
<feature type="compositionally biased region" description="Basic residues" evidence="1">
    <location>
        <begin position="1317"/>
        <end position="1337"/>
    </location>
</feature>
<evidence type="ECO:0000313" key="3">
    <source>
        <dbReference type="Proteomes" id="UP000309038"/>
    </source>
</evidence>
<evidence type="ECO:0000313" key="2">
    <source>
        <dbReference type="EMBL" id="THG93037.1"/>
    </source>
</evidence>
<dbReference type="Proteomes" id="UP000309038">
    <property type="component" value="Unassembled WGS sequence"/>
</dbReference>
<feature type="region of interest" description="Disordered" evidence="1">
    <location>
        <begin position="880"/>
        <end position="912"/>
    </location>
</feature>
<dbReference type="EMBL" id="SGPJ01000802">
    <property type="protein sequence ID" value="THG93037.1"/>
    <property type="molecule type" value="Genomic_DNA"/>
</dbReference>
<protein>
    <submittedName>
        <fullName evidence="2">Uncharacterized protein</fullName>
    </submittedName>
</protein>
<keyword evidence="3" id="KW-1185">Reference proteome</keyword>
<feature type="region of interest" description="Disordered" evidence="1">
    <location>
        <begin position="299"/>
        <end position="338"/>
    </location>
</feature>
<dbReference type="PANTHER" id="PTHR33096:SF1">
    <property type="entry name" value="CXC1-LIKE CYSTEINE CLUSTER ASSOCIATED WITH KDZ TRANSPOSASES DOMAIN-CONTAINING PROTEIN"/>
    <property type="match status" value="1"/>
</dbReference>
<accession>A0A4S4K7C7</accession>
<dbReference type="PANTHER" id="PTHR33096">
    <property type="entry name" value="CXC2 DOMAIN-CONTAINING PROTEIN"/>
    <property type="match status" value="1"/>
</dbReference>
<dbReference type="Pfam" id="PF18758">
    <property type="entry name" value="KDZ"/>
    <property type="match status" value="1"/>
</dbReference>
<evidence type="ECO:0000256" key="1">
    <source>
        <dbReference type="SAM" id="MobiDB-lite"/>
    </source>
</evidence>
<comment type="caution">
    <text evidence="2">The sequence shown here is derived from an EMBL/GenBank/DDBJ whole genome shotgun (WGS) entry which is preliminary data.</text>
</comment>
<name>A0A4S4K7C7_9APHY</name>
<proteinExistence type="predicted"/>
<dbReference type="InterPro" id="IPR040521">
    <property type="entry name" value="KDZ"/>
</dbReference>
<feature type="region of interest" description="Disordered" evidence="1">
    <location>
        <begin position="1290"/>
        <end position="1346"/>
    </location>
</feature>
<feature type="region of interest" description="Disordered" evidence="1">
    <location>
        <begin position="1"/>
        <end position="23"/>
    </location>
</feature>
<sequence length="1346" mass="153737">MDEGFVIEQTHGECDSKGATADTWEDEPDNEVFKYALRDITGSEWKGRWYRKNYSWRTRKVQENAAWDELVEPLADAVLRWKHSQVQPLPQNTSGLPPGTEDRQETYEYTLFVYDIFSLQDELTIFRPATSTCPALDLAAHGYIAKTPTKPTVAVSIKTLELLHRLRKRKASFSMEAFAKVVCDYYSIPFRRFLRSVIADTFEIYLRIANAIESRITKKLGWDLPDWRVKNACRACCYKLNDEPSMRFSRMLCMDGNNSLKRMATMGERVVADSRAFEDSDYYLPSGFVDKFANEIRSRKGPQVKTKRQQDASDGDDSDDEADRHLIEGDPTDGMQEINRELQPPANEDSSTLRTEGLPSLDVDVRKASTIKAVAACVKNWKAASAEELKKMWSIFAECGIFASACRHGLILWIIDMVRSGELAKYPLAIMAKVLEVLEPDALCGYDIGCSFDSTVTHSSLAAAFKEKNTSMCVNAFHGYTHCYQCQLHYHPNVINGVGLEDLETLERVFSASNQLASVTRYASPYRRRLFIDAYFKQWDEDKYLNTGTFILNNYVQALDIIERDSAALQGAKESLGITDEDMDQWTGEEAEFFAKLGDEQPYNMHEVVYVELLQELKDAESMRSRASMHFNTFVPVSDVEAYEKQVSATRKLETERRHTIEKHERISLELCSLEVQLGISPGERWTPAHPKYQEAVKFVTERKYRRALDKLQKLVIQRLFELHKLNLAQTGYKMRTHLSKSLQVRCKTIRKAVTAYNSAAAALVPPREPLEWSNVSHYGFLQEFNLLQDTHNDIRSRRWTEPAVRETMKLRQRLDRAREEIQRCNVEQVLADLCANDDPLHAAFQDFATRRTRINNSLLRRVYEVYNLRGFTGIKGPGARLGTTPVDIEQVDNEDPQPGDESSDEEEDEDLQGDLGGIVDYIELNAAIEEATDKVRLLAQELAERFPGRKARWFHERMMQMAKTSDTQRGVNRWNAYLYKAKKRVLDDAEVDNVVPRKKVHELARECKAEWQGMTPEERVTATEDAIEELKQQREMKKLSVQNVSINAFHDVRANLKVIEDQLDSLYARTGTEMLLFAVRSNFDHFPRPYTYSTSDRVEDFFSISFGRDVGDYAKSMEAFCAAKNYVQDLVDLKRDTSKLIFQKFEEAARPDKVSRMYYSNFDAHITDRLGIVIENWPLPKFCSPGEVFSRPELEVLYGAWKSGATRFRRLTPQELEGWKKRRYQPAAPSLLLPSDTMAPVEAPSIVPTPPESMLPVAPASPLSDAQSNFPTPTTQALSTFTFVPAQPGAPVPTADSSPNGMHVFSVTHTITQPTKKPRKERSDKNKKRGPNKRTKKTAEQPSDV</sequence>
<feature type="compositionally biased region" description="Acidic residues" evidence="1">
    <location>
        <begin position="890"/>
        <end position="912"/>
    </location>
</feature>